<dbReference type="InterPro" id="IPR014001">
    <property type="entry name" value="Helicase_ATP-bd"/>
</dbReference>
<dbReference type="Gene3D" id="3.40.50.300">
    <property type="entry name" value="P-loop containing nucleotide triphosphate hydrolases"/>
    <property type="match status" value="2"/>
</dbReference>
<proteinExistence type="inferred from homology"/>
<keyword evidence="6" id="KW-0347">Helicase</keyword>
<feature type="region of interest" description="Disordered" evidence="10">
    <location>
        <begin position="930"/>
        <end position="1013"/>
    </location>
</feature>
<evidence type="ECO:0000256" key="1">
    <source>
        <dbReference type="ARBA" id="ARBA00007025"/>
    </source>
</evidence>
<organism evidence="14 15">
    <name type="scientific">Beauveria brongniartii RCEF 3172</name>
    <dbReference type="NCBI Taxonomy" id="1081107"/>
    <lineage>
        <taxon>Eukaryota</taxon>
        <taxon>Fungi</taxon>
        <taxon>Dikarya</taxon>
        <taxon>Ascomycota</taxon>
        <taxon>Pezizomycotina</taxon>
        <taxon>Sordariomycetes</taxon>
        <taxon>Hypocreomycetidae</taxon>
        <taxon>Hypocreales</taxon>
        <taxon>Cordycipitaceae</taxon>
        <taxon>Beauveria</taxon>
        <taxon>Beauveria brongniartii</taxon>
    </lineage>
</organism>
<keyword evidence="3" id="KW-0547">Nucleotide-binding</keyword>
<evidence type="ECO:0000256" key="7">
    <source>
        <dbReference type="ARBA" id="ARBA00022833"/>
    </source>
</evidence>
<dbReference type="Pfam" id="PF00097">
    <property type="entry name" value="zf-C3HC4"/>
    <property type="match status" value="1"/>
</dbReference>
<dbReference type="InterPro" id="IPR001841">
    <property type="entry name" value="Znf_RING"/>
</dbReference>
<keyword evidence="15" id="KW-1185">Reference proteome</keyword>
<dbReference type="CDD" id="cd18008">
    <property type="entry name" value="DEXDc_SHPRH-like"/>
    <property type="match status" value="1"/>
</dbReference>
<dbReference type="GO" id="GO:0016787">
    <property type="term" value="F:hydrolase activity"/>
    <property type="evidence" value="ECO:0007669"/>
    <property type="project" value="UniProtKB-KW"/>
</dbReference>
<sequence>MATPSRSQEMNTLREEIGFQRAILASLAEAQDADSKSARISARRDIQLLTERLQKIEGSDRNTVPGCPFITRLAKRPEAVKTERSSQPLRPPATPISLPTRKRDFGHRGSPTSPGLHPKSQKTTPMSVARGKPPKSSMDDILDSDDLEVIDLTGYGNPFAAVCRNPADMASSDDIADTTGYIAAQIQQEKMVAQSQRDRGFAKSLQQSRIAANGSRDPQSDPLQRLMQTARTNGAPRSGFQDSSELKVEYPGQDSKSNISAAPSASASHFPQDRNQNDALLHSLRMAEQYRLQSIQRLHDSQRRRQLNHGLAPGHSLPGAFPGSDMFNPYSQYGPSVAQPPRHVLGSTTWPGMPIIPSMPVVPSMGVTSTMDVINRTKDLSYSNAAAGFGFPPVADRMRHFLDLTQPQEKMSDKELDELLQNIRPDEEIPLGERNDTVEGLKVNIYHHQQLALKWMQAMEDGSNKGGILADDMGLGKTISALALMVTRRATSRPKTNLIIGPLSLVRQWEEEICTKVSASHKMSVFVYHNKKVTTDELLTYDVVLTTYGTIAAELKRLDTFVKENAAAQREPDYNSTEVARKFPLLHPTKAKYHRIILDEAQCIKNRDTQTAKACHRLRANFRWCLTGTPMMNGVLELYSLLAFLRIRPYCAWDRFRQQFGVLFGKKGDEKSVAMSKLRALLKAIMLRRKKNSMLDGKPILELPEKTEMVVYAELSTDERDYYNQLEKKAQVLFSKYLREGSVGRNYSNILVLLLRLRQACCHPHLNLDVTDNAPVTENEVLDLIKELQPGIVARIKAAESFECPICYDAVPSPQFFIPCGHDSCSQCLSRLADNATSQNIQEGHESDKCKCPVCRGQFNPKQCFTLEAFRKVHMPEALKAEEEDESEEESEDESDEDAVQETDASDDDIYSDDAVDAKGNLANFVVDDHFFSDSDDDTDTKPDVAKIKAEGSSADHKVKSEKVESDGVKSEEDEHGKEELRKAKIKEGKRVRLPKAKKPKKNKSKGKTKDENEKVIKLDIKPSMLKELRLEARKSREAYRKYMAYLRQTWLPAAKVSECIRLLEEADAAGRKSIVFSQWTLLLDLIEVGLDHAGFQKKPKRYDGGMSGEERNAVAKAFQNPARKDVTVMLVSLRAGNAGLNLTQATRVIIMDPFWNPYIEMQAVDRAYRIGQKQPVEVFRILTKETVEDRIVELKEKKQAIVEAALDEAESAKIGRLGVSELKFLFNRRDE</sequence>
<dbReference type="GO" id="GO:0008270">
    <property type="term" value="F:zinc ion binding"/>
    <property type="evidence" value="ECO:0007669"/>
    <property type="project" value="UniProtKB-KW"/>
</dbReference>
<feature type="domain" description="Helicase C-terminal" evidence="13">
    <location>
        <begin position="1059"/>
        <end position="1218"/>
    </location>
</feature>
<dbReference type="InterPro" id="IPR050628">
    <property type="entry name" value="SNF2_RAD54_helicase_TF"/>
</dbReference>
<dbReference type="Gene3D" id="3.40.50.10810">
    <property type="entry name" value="Tandem AAA-ATPase domain"/>
    <property type="match status" value="1"/>
</dbReference>
<evidence type="ECO:0000313" key="15">
    <source>
        <dbReference type="Proteomes" id="UP000076863"/>
    </source>
</evidence>
<feature type="compositionally biased region" description="Acidic residues" evidence="10">
    <location>
        <begin position="882"/>
        <end position="913"/>
    </location>
</feature>
<evidence type="ECO:0000256" key="8">
    <source>
        <dbReference type="ARBA" id="ARBA00022840"/>
    </source>
</evidence>
<dbReference type="GO" id="GO:0005634">
    <property type="term" value="C:nucleus"/>
    <property type="evidence" value="ECO:0007669"/>
    <property type="project" value="TreeGrafter"/>
</dbReference>
<dbReference type="GO" id="GO:0000724">
    <property type="term" value="P:double-strand break repair via homologous recombination"/>
    <property type="evidence" value="ECO:0007669"/>
    <property type="project" value="TreeGrafter"/>
</dbReference>
<feature type="compositionally biased region" description="Low complexity" evidence="10">
    <location>
        <begin position="255"/>
        <end position="268"/>
    </location>
</feature>
<dbReference type="GO" id="GO:0004386">
    <property type="term" value="F:helicase activity"/>
    <property type="evidence" value="ECO:0007669"/>
    <property type="project" value="UniProtKB-KW"/>
</dbReference>
<accession>A0A166ZCD3</accession>
<feature type="compositionally biased region" description="Basic and acidic residues" evidence="10">
    <location>
        <begin position="940"/>
        <end position="991"/>
    </location>
</feature>
<name>A0A166ZCD3_9HYPO</name>
<evidence type="ECO:0000256" key="4">
    <source>
        <dbReference type="ARBA" id="ARBA00022771"/>
    </source>
</evidence>
<evidence type="ECO:0000256" key="10">
    <source>
        <dbReference type="SAM" id="MobiDB-lite"/>
    </source>
</evidence>
<feature type="domain" description="RING-type" evidence="11">
    <location>
        <begin position="804"/>
        <end position="856"/>
    </location>
</feature>
<evidence type="ECO:0000259" key="12">
    <source>
        <dbReference type="PROSITE" id="PS51192"/>
    </source>
</evidence>
<evidence type="ECO:0000256" key="2">
    <source>
        <dbReference type="ARBA" id="ARBA00022723"/>
    </source>
</evidence>
<dbReference type="SMART" id="SM00490">
    <property type="entry name" value="HELICc"/>
    <property type="match status" value="1"/>
</dbReference>
<dbReference type="PROSITE" id="PS50089">
    <property type="entry name" value="ZF_RING_2"/>
    <property type="match status" value="1"/>
</dbReference>
<gene>
    <name evidence="14" type="ORF">BBO_07486</name>
</gene>
<dbReference type="Pfam" id="PF00271">
    <property type="entry name" value="Helicase_C"/>
    <property type="match status" value="1"/>
</dbReference>
<dbReference type="PROSITE" id="PS51192">
    <property type="entry name" value="HELICASE_ATP_BIND_1"/>
    <property type="match status" value="1"/>
</dbReference>
<dbReference type="CDD" id="cd18793">
    <property type="entry name" value="SF2_C_SNF"/>
    <property type="match status" value="1"/>
</dbReference>
<reference evidence="14 15" key="1">
    <citation type="journal article" date="2016" name="Genome Biol. Evol.">
        <title>Divergent and convergent evolution of fungal pathogenicity.</title>
        <authorList>
            <person name="Shang Y."/>
            <person name="Xiao G."/>
            <person name="Zheng P."/>
            <person name="Cen K."/>
            <person name="Zhan S."/>
            <person name="Wang C."/>
        </authorList>
    </citation>
    <scope>NUCLEOTIDE SEQUENCE [LARGE SCALE GENOMIC DNA]</scope>
    <source>
        <strain evidence="14 15">RCEF 3172</strain>
    </source>
</reference>
<evidence type="ECO:0000259" key="13">
    <source>
        <dbReference type="PROSITE" id="PS51194"/>
    </source>
</evidence>
<dbReference type="GO" id="GO:0005737">
    <property type="term" value="C:cytoplasm"/>
    <property type="evidence" value="ECO:0007669"/>
    <property type="project" value="TreeGrafter"/>
</dbReference>
<dbReference type="CDD" id="cd16449">
    <property type="entry name" value="RING-HC"/>
    <property type="match status" value="1"/>
</dbReference>
<keyword evidence="4 9" id="KW-0863">Zinc-finger</keyword>
<dbReference type="SMART" id="SM00184">
    <property type="entry name" value="RING"/>
    <property type="match status" value="1"/>
</dbReference>
<feature type="domain" description="Helicase ATP-binding" evidence="12">
    <location>
        <begin position="458"/>
        <end position="648"/>
    </location>
</feature>
<feature type="region of interest" description="Disordered" evidence="10">
    <location>
        <begin position="879"/>
        <end position="913"/>
    </location>
</feature>
<evidence type="ECO:0000256" key="5">
    <source>
        <dbReference type="ARBA" id="ARBA00022801"/>
    </source>
</evidence>
<comment type="caution">
    <text evidence="14">The sequence shown here is derived from an EMBL/GenBank/DDBJ whole genome shotgun (WGS) entry which is preliminary data.</text>
</comment>
<dbReference type="InterPro" id="IPR038718">
    <property type="entry name" value="SNF2-like_sf"/>
</dbReference>
<evidence type="ECO:0000256" key="9">
    <source>
        <dbReference type="PROSITE-ProRule" id="PRU00175"/>
    </source>
</evidence>
<feature type="compositionally biased region" description="Basic and acidic residues" evidence="10">
    <location>
        <begin position="75"/>
        <end position="84"/>
    </location>
</feature>
<protein>
    <submittedName>
        <fullName evidence="14">SNF2-related protein</fullName>
    </submittedName>
</protein>
<dbReference type="SUPFAM" id="SSF52540">
    <property type="entry name" value="P-loop containing nucleoside triphosphate hydrolases"/>
    <property type="match status" value="2"/>
</dbReference>
<dbReference type="Gene3D" id="3.30.40.10">
    <property type="entry name" value="Zinc/RING finger domain, C3HC4 (zinc finger)"/>
    <property type="match status" value="1"/>
</dbReference>
<evidence type="ECO:0000259" key="11">
    <source>
        <dbReference type="PROSITE" id="PS50089"/>
    </source>
</evidence>
<dbReference type="GO" id="GO:0005524">
    <property type="term" value="F:ATP binding"/>
    <property type="evidence" value="ECO:0007669"/>
    <property type="project" value="UniProtKB-KW"/>
</dbReference>
<dbReference type="InterPro" id="IPR049730">
    <property type="entry name" value="SNF2/RAD54-like_C"/>
</dbReference>
<dbReference type="PANTHER" id="PTHR45626">
    <property type="entry name" value="TRANSCRIPTION TERMINATION FACTOR 2-RELATED"/>
    <property type="match status" value="1"/>
</dbReference>
<keyword evidence="5" id="KW-0378">Hydrolase</keyword>
<dbReference type="SUPFAM" id="SSF57850">
    <property type="entry name" value="RING/U-box"/>
    <property type="match status" value="1"/>
</dbReference>
<feature type="region of interest" description="Disordered" evidence="10">
    <location>
        <begin position="75"/>
        <end position="141"/>
    </location>
</feature>
<dbReference type="InterPro" id="IPR000330">
    <property type="entry name" value="SNF2_N"/>
</dbReference>
<dbReference type="InterPro" id="IPR001650">
    <property type="entry name" value="Helicase_C-like"/>
</dbReference>
<keyword evidence="8" id="KW-0067">ATP-binding</keyword>
<evidence type="ECO:0000256" key="3">
    <source>
        <dbReference type="ARBA" id="ARBA00022741"/>
    </source>
</evidence>
<dbReference type="InterPro" id="IPR027417">
    <property type="entry name" value="P-loop_NTPase"/>
</dbReference>
<dbReference type="PANTHER" id="PTHR45626:SF16">
    <property type="entry name" value="ATP-DEPENDENT HELICASE ULS1"/>
    <property type="match status" value="1"/>
</dbReference>
<comment type="similarity">
    <text evidence="1">Belongs to the SNF2/RAD54 helicase family.</text>
</comment>
<dbReference type="InterPro" id="IPR018957">
    <property type="entry name" value="Znf_C3HC4_RING-type"/>
</dbReference>
<feature type="region of interest" description="Disordered" evidence="10">
    <location>
        <begin position="193"/>
        <end position="273"/>
    </location>
</feature>
<dbReference type="Proteomes" id="UP000076863">
    <property type="component" value="Unassembled WGS sequence"/>
</dbReference>
<evidence type="ECO:0000313" key="14">
    <source>
        <dbReference type="EMBL" id="OAA37778.1"/>
    </source>
</evidence>
<feature type="compositionally biased region" description="Basic residues" evidence="10">
    <location>
        <begin position="992"/>
        <end position="1007"/>
    </location>
</feature>
<dbReference type="SMART" id="SM00487">
    <property type="entry name" value="DEXDc"/>
    <property type="match status" value="1"/>
</dbReference>
<dbReference type="InterPro" id="IPR013083">
    <property type="entry name" value="Znf_RING/FYVE/PHD"/>
</dbReference>
<dbReference type="EMBL" id="AZHA01000029">
    <property type="protein sequence ID" value="OAA37778.1"/>
    <property type="molecule type" value="Genomic_DNA"/>
</dbReference>
<evidence type="ECO:0000256" key="6">
    <source>
        <dbReference type="ARBA" id="ARBA00022806"/>
    </source>
</evidence>
<dbReference type="PROSITE" id="PS51194">
    <property type="entry name" value="HELICASE_CTER"/>
    <property type="match status" value="1"/>
</dbReference>
<dbReference type="OrthoDB" id="423559at2759"/>
<keyword evidence="7" id="KW-0862">Zinc</keyword>
<dbReference type="AlphaFoldDB" id="A0A166ZCD3"/>
<keyword evidence="2" id="KW-0479">Metal-binding</keyword>
<dbReference type="GO" id="GO:0008094">
    <property type="term" value="F:ATP-dependent activity, acting on DNA"/>
    <property type="evidence" value="ECO:0007669"/>
    <property type="project" value="TreeGrafter"/>
</dbReference>
<dbReference type="Pfam" id="PF00176">
    <property type="entry name" value="SNF2-rel_dom"/>
    <property type="match status" value="1"/>
</dbReference>